<dbReference type="Proteomes" id="UP000002630">
    <property type="component" value="Linkage Group LG18"/>
</dbReference>
<dbReference type="OrthoDB" id="2288928at2759"/>
<dbReference type="OMA" id="QAIHPTE"/>
<evidence type="ECO:0000256" key="2">
    <source>
        <dbReference type="ARBA" id="ARBA00022574"/>
    </source>
</evidence>
<dbReference type="SMART" id="SM00320">
    <property type="entry name" value="WD40"/>
    <property type="match status" value="7"/>
</dbReference>
<dbReference type="eggNOG" id="KOG2444">
    <property type="taxonomic scope" value="Eukaryota"/>
</dbReference>
<dbReference type="EMBL" id="FN648663">
    <property type="protein sequence ID" value="CBJ48671.1"/>
    <property type="molecule type" value="Genomic_DNA"/>
</dbReference>
<accession>D7G1U5</accession>
<protein>
    <submittedName>
        <fullName evidence="5">Uncharacterized protein</fullName>
    </submittedName>
</protein>
<feature type="compositionally biased region" description="Acidic residues" evidence="4">
    <location>
        <begin position="367"/>
        <end position="383"/>
    </location>
</feature>
<dbReference type="PANTHER" id="PTHR44019">
    <property type="entry name" value="WD REPEAT-CONTAINING PROTEIN 55"/>
    <property type="match status" value="1"/>
</dbReference>
<dbReference type="Gene3D" id="2.130.10.10">
    <property type="entry name" value="YVTN repeat-like/Quinoprotein amine dehydrogenase"/>
    <property type="match status" value="2"/>
</dbReference>
<evidence type="ECO:0000313" key="5">
    <source>
        <dbReference type="EMBL" id="CBJ48671.1"/>
    </source>
</evidence>
<comment type="similarity">
    <text evidence="1">Belongs to the WD repeat WDR55 family.</text>
</comment>
<feature type="region of interest" description="Disordered" evidence="4">
    <location>
        <begin position="307"/>
        <end position="425"/>
    </location>
</feature>
<keyword evidence="3" id="KW-0677">Repeat</keyword>
<keyword evidence="2" id="KW-0853">WD repeat</keyword>
<dbReference type="STRING" id="2880.D7G1U5"/>
<organism evidence="5 6">
    <name type="scientific">Ectocarpus siliculosus</name>
    <name type="common">Brown alga</name>
    <name type="synonym">Conferva siliculosa</name>
    <dbReference type="NCBI Taxonomy" id="2880"/>
    <lineage>
        <taxon>Eukaryota</taxon>
        <taxon>Sar</taxon>
        <taxon>Stramenopiles</taxon>
        <taxon>Ochrophyta</taxon>
        <taxon>PX clade</taxon>
        <taxon>Phaeophyceae</taxon>
        <taxon>Ectocarpales</taxon>
        <taxon>Ectocarpaceae</taxon>
        <taxon>Ectocarpus</taxon>
    </lineage>
</organism>
<dbReference type="InterPro" id="IPR015943">
    <property type="entry name" value="WD40/YVTN_repeat-like_dom_sf"/>
</dbReference>
<feature type="compositionally biased region" description="Gly residues" evidence="4">
    <location>
        <begin position="356"/>
        <end position="366"/>
    </location>
</feature>
<dbReference type="EMBL" id="FN649743">
    <property type="protein sequence ID" value="CBJ48671.1"/>
    <property type="molecule type" value="Genomic_DNA"/>
</dbReference>
<gene>
    <name evidence="5" type="ORF">Esi_0046_0038</name>
</gene>
<reference evidence="5 6" key="1">
    <citation type="journal article" date="2010" name="Nature">
        <title>The Ectocarpus genome and the independent evolution of multicellularity in brown algae.</title>
        <authorList>
            <person name="Cock J.M."/>
            <person name="Sterck L."/>
            <person name="Rouze P."/>
            <person name="Scornet D."/>
            <person name="Allen A.E."/>
            <person name="Amoutzias G."/>
            <person name="Anthouard V."/>
            <person name="Artiguenave F."/>
            <person name="Aury J.M."/>
            <person name="Badger J.H."/>
            <person name="Beszteri B."/>
            <person name="Billiau K."/>
            <person name="Bonnet E."/>
            <person name="Bothwell J.H."/>
            <person name="Bowler C."/>
            <person name="Boyen C."/>
            <person name="Brownlee C."/>
            <person name="Carrano C.J."/>
            <person name="Charrier B."/>
            <person name="Cho G.Y."/>
            <person name="Coelho S.M."/>
            <person name="Collen J."/>
            <person name="Corre E."/>
            <person name="Da Silva C."/>
            <person name="Delage L."/>
            <person name="Delaroque N."/>
            <person name="Dittami S.M."/>
            <person name="Doulbeau S."/>
            <person name="Elias M."/>
            <person name="Farnham G."/>
            <person name="Gachon C.M."/>
            <person name="Gschloessl B."/>
            <person name="Heesch S."/>
            <person name="Jabbari K."/>
            <person name="Jubin C."/>
            <person name="Kawai H."/>
            <person name="Kimura K."/>
            <person name="Kloareg B."/>
            <person name="Kupper F.C."/>
            <person name="Lang D."/>
            <person name="Le Bail A."/>
            <person name="Leblanc C."/>
            <person name="Lerouge P."/>
            <person name="Lohr M."/>
            <person name="Lopez P.J."/>
            <person name="Martens C."/>
            <person name="Maumus F."/>
            <person name="Michel G."/>
            <person name="Miranda-Saavedra D."/>
            <person name="Morales J."/>
            <person name="Moreau H."/>
            <person name="Motomura T."/>
            <person name="Nagasato C."/>
            <person name="Napoli C.A."/>
            <person name="Nelson D.R."/>
            <person name="Nyvall-Collen P."/>
            <person name="Peters A.F."/>
            <person name="Pommier C."/>
            <person name="Potin P."/>
            <person name="Poulain J."/>
            <person name="Quesneville H."/>
            <person name="Read B."/>
            <person name="Rensing S.A."/>
            <person name="Ritter A."/>
            <person name="Rousvoal S."/>
            <person name="Samanta M."/>
            <person name="Samson G."/>
            <person name="Schroeder D.C."/>
            <person name="Segurens B."/>
            <person name="Strittmatter M."/>
            <person name="Tonon T."/>
            <person name="Tregear J.W."/>
            <person name="Valentin K."/>
            <person name="von Dassow P."/>
            <person name="Yamagishi T."/>
            <person name="Van de Peer Y."/>
            <person name="Wincker P."/>
        </authorList>
    </citation>
    <scope>NUCLEOTIDE SEQUENCE [LARGE SCALE GENOMIC DNA]</scope>
    <source>
        <strain evidence="6">Ec32 / CCAP1310/4</strain>
    </source>
</reference>
<evidence type="ECO:0000256" key="3">
    <source>
        <dbReference type="ARBA" id="ARBA00022737"/>
    </source>
</evidence>
<evidence type="ECO:0000256" key="4">
    <source>
        <dbReference type="SAM" id="MobiDB-lite"/>
    </source>
</evidence>
<dbReference type="InParanoid" id="D7G1U5"/>
<sequence>MDADEEETKTMQAVKLPEQALELAFHPHRDVLATGLVNGSVCLHTYSPEGHQLALELSHHQASCRSVLFSEDGAALYTASKDRSIAQAGETGQVTWRQQMAHDWPVNALHNVSEGILASGDDQGVIKLWDTRAKNEVAKFDVNEDFISAFATNEESDKLLATSGDATLAVFDLRQKRLEGRVTNQEDELLSIQIVKNGRRVVCGTQNGVLVSWPWGTWGDRSSRFRGHPHSVDTLLTLDEDTVLTGSSDGIIRVVSIQPDKFLGLLGDHEDFPVESIQFSRDKMWIGSVSHDNNIRFWHAGYLFEEDDDDEEEKEAEQSAGASSNHATGGAGQGGRGAASATDNPDMDTDSDGHGGDGGGKGAGGADDGDDDDSDDEDSDDSDMGGGGGGAKGGRKGGGGSGDGDGGGGGRGKLPTANEAFFADL</sequence>
<dbReference type="PANTHER" id="PTHR44019:SF20">
    <property type="entry name" value="WD REPEAT-CONTAINING PROTEIN 55"/>
    <property type="match status" value="1"/>
</dbReference>
<evidence type="ECO:0000313" key="6">
    <source>
        <dbReference type="Proteomes" id="UP000002630"/>
    </source>
</evidence>
<dbReference type="SUPFAM" id="SSF50978">
    <property type="entry name" value="WD40 repeat-like"/>
    <property type="match status" value="1"/>
</dbReference>
<feature type="compositionally biased region" description="Gly residues" evidence="4">
    <location>
        <begin position="384"/>
        <end position="412"/>
    </location>
</feature>
<evidence type="ECO:0000256" key="1">
    <source>
        <dbReference type="ARBA" id="ARBA00007625"/>
    </source>
</evidence>
<keyword evidence="6" id="KW-1185">Reference proteome</keyword>
<dbReference type="InterPro" id="IPR036322">
    <property type="entry name" value="WD40_repeat_dom_sf"/>
</dbReference>
<dbReference type="AlphaFoldDB" id="D7G1U5"/>
<dbReference type="InterPro" id="IPR050505">
    <property type="entry name" value="WDR55/POC1"/>
</dbReference>
<proteinExistence type="inferred from homology"/>
<name>D7G1U5_ECTSI</name>
<dbReference type="Pfam" id="PF24796">
    <property type="entry name" value="WDR55"/>
    <property type="match status" value="1"/>
</dbReference>
<dbReference type="InterPro" id="IPR001680">
    <property type="entry name" value="WD40_rpt"/>
</dbReference>